<name>A0A7J6PIN1_PEROL</name>
<sequence>LLALVATSRQSTAALLGRRFSDDFVLALVGEGREQSIAIRRQVTVDHGKGNDTLPFGQHESSKIIDYDHGQKKSGTLIIYYSWRAQQDWLGALLCYVPASASGKGQLEGGSGSPLETLQWRVSNRKRLILGDRVTISASSIKVFASTILRPASRTPESWIVSWINIVQLSVRKMNLRAHWLRMFIDAPLGMGHTDDA</sequence>
<organism evidence="1 2">
    <name type="scientific">Perkinsus olseni</name>
    <name type="common">Perkinsus atlanticus</name>
    <dbReference type="NCBI Taxonomy" id="32597"/>
    <lineage>
        <taxon>Eukaryota</taxon>
        <taxon>Sar</taxon>
        <taxon>Alveolata</taxon>
        <taxon>Perkinsozoa</taxon>
        <taxon>Perkinsea</taxon>
        <taxon>Perkinsida</taxon>
        <taxon>Perkinsidae</taxon>
        <taxon>Perkinsus</taxon>
    </lineage>
</organism>
<protein>
    <submittedName>
        <fullName evidence="1">Uncharacterized protein</fullName>
    </submittedName>
</protein>
<dbReference type="EMBL" id="JABANO010039083">
    <property type="protein sequence ID" value="KAF4696028.1"/>
    <property type="molecule type" value="Genomic_DNA"/>
</dbReference>
<dbReference type="AlphaFoldDB" id="A0A7J6PIN1"/>
<evidence type="ECO:0000313" key="2">
    <source>
        <dbReference type="Proteomes" id="UP000553632"/>
    </source>
</evidence>
<reference evidence="1 2" key="1">
    <citation type="submission" date="2020-04" db="EMBL/GenBank/DDBJ databases">
        <title>Perkinsus olseni comparative genomics.</title>
        <authorList>
            <person name="Bogema D.R."/>
        </authorList>
    </citation>
    <scope>NUCLEOTIDE SEQUENCE [LARGE SCALE GENOMIC DNA]</scope>
    <source>
        <strain evidence="1 2">ATCC PRA-207</strain>
    </source>
</reference>
<feature type="non-terminal residue" evidence="1">
    <location>
        <position position="1"/>
    </location>
</feature>
<comment type="caution">
    <text evidence="1">The sequence shown here is derived from an EMBL/GenBank/DDBJ whole genome shotgun (WGS) entry which is preliminary data.</text>
</comment>
<accession>A0A7J6PIN1</accession>
<evidence type="ECO:0000313" key="1">
    <source>
        <dbReference type="EMBL" id="KAF4696028.1"/>
    </source>
</evidence>
<gene>
    <name evidence="1" type="ORF">FOZ63_003616</name>
</gene>
<dbReference type="Proteomes" id="UP000553632">
    <property type="component" value="Unassembled WGS sequence"/>
</dbReference>
<feature type="non-terminal residue" evidence="1">
    <location>
        <position position="197"/>
    </location>
</feature>
<proteinExistence type="predicted"/>
<keyword evidence="2" id="KW-1185">Reference proteome</keyword>